<protein>
    <submittedName>
        <fullName evidence="1">Uncharacterized protein</fullName>
    </submittedName>
</protein>
<accession>A0A3M8B7W0</accession>
<organism evidence="1 2">
    <name type="scientific">Brevibacillus gelatini</name>
    <dbReference type="NCBI Taxonomy" id="1655277"/>
    <lineage>
        <taxon>Bacteria</taxon>
        <taxon>Bacillati</taxon>
        <taxon>Bacillota</taxon>
        <taxon>Bacilli</taxon>
        <taxon>Bacillales</taxon>
        <taxon>Paenibacillaceae</taxon>
        <taxon>Brevibacillus</taxon>
    </lineage>
</organism>
<dbReference type="Proteomes" id="UP000268829">
    <property type="component" value="Unassembled WGS sequence"/>
</dbReference>
<sequence length="73" mass="8525">MSILLKIIKGVAILVNATIDFTFDENLELDFIQDSYFECTLLLRGDDKVVEIRLDKEQLDDLKKFMLVKQIVF</sequence>
<reference evidence="1 2" key="1">
    <citation type="submission" date="2018-10" db="EMBL/GenBank/DDBJ databases">
        <title>Phylogenomics of Brevibacillus.</title>
        <authorList>
            <person name="Dunlap C."/>
        </authorList>
    </citation>
    <scope>NUCLEOTIDE SEQUENCE [LARGE SCALE GENOMIC DNA]</scope>
    <source>
        <strain evidence="1 2">DSM 100115</strain>
    </source>
</reference>
<name>A0A3M8B7W0_9BACL</name>
<dbReference type="EMBL" id="RHHS01000013">
    <property type="protein sequence ID" value="RNB59403.1"/>
    <property type="molecule type" value="Genomic_DNA"/>
</dbReference>
<evidence type="ECO:0000313" key="1">
    <source>
        <dbReference type="EMBL" id="RNB59403.1"/>
    </source>
</evidence>
<gene>
    <name evidence="1" type="ORF">EDM57_04480</name>
</gene>
<dbReference type="AlphaFoldDB" id="A0A3M8B7W0"/>
<comment type="caution">
    <text evidence="1">The sequence shown here is derived from an EMBL/GenBank/DDBJ whole genome shotgun (WGS) entry which is preliminary data.</text>
</comment>
<evidence type="ECO:0000313" key="2">
    <source>
        <dbReference type="Proteomes" id="UP000268829"/>
    </source>
</evidence>
<proteinExistence type="predicted"/>
<keyword evidence="2" id="KW-1185">Reference proteome</keyword>